<keyword evidence="1" id="KW-1133">Transmembrane helix</keyword>
<evidence type="ECO:0000313" key="3">
    <source>
        <dbReference type="EMBL" id="OPJ65071.1"/>
    </source>
</evidence>
<reference evidence="3 4" key="1">
    <citation type="submission" date="2017-03" db="EMBL/GenBank/DDBJ databases">
        <title>Genome sequence of Clostridium oryzae DSM 28571.</title>
        <authorList>
            <person name="Poehlein A."/>
            <person name="Daniel R."/>
        </authorList>
    </citation>
    <scope>NUCLEOTIDE SEQUENCE [LARGE SCALE GENOMIC DNA]</scope>
    <source>
        <strain evidence="3 4">DSM 28571</strain>
    </source>
</reference>
<gene>
    <name evidence="3" type="ORF">CLORY_00710</name>
</gene>
<accession>A0A1V4IYE9</accession>
<dbReference type="AlphaFoldDB" id="A0A1V4IYE9"/>
<organism evidence="3 4">
    <name type="scientific">Clostridium oryzae</name>
    <dbReference type="NCBI Taxonomy" id="1450648"/>
    <lineage>
        <taxon>Bacteria</taxon>
        <taxon>Bacillati</taxon>
        <taxon>Bacillota</taxon>
        <taxon>Clostridia</taxon>
        <taxon>Eubacteriales</taxon>
        <taxon>Clostridiaceae</taxon>
        <taxon>Clostridium</taxon>
    </lineage>
</organism>
<feature type="domain" description="BIG2" evidence="2">
    <location>
        <begin position="652"/>
        <end position="729"/>
    </location>
</feature>
<keyword evidence="1" id="KW-0812">Transmembrane</keyword>
<name>A0A1V4IYE9_9CLOT</name>
<dbReference type="Gene3D" id="2.60.40.1080">
    <property type="match status" value="12"/>
</dbReference>
<dbReference type="Pfam" id="PF02368">
    <property type="entry name" value="Big_2"/>
    <property type="match status" value="12"/>
</dbReference>
<dbReference type="RefSeq" id="WP_079421593.1">
    <property type="nucleotide sequence ID" value="NZ_MZGV01000001.1"/>
</dbReference>
<dbReference type="SUPFAM" id="SSF49373">
    <property type="entry name" value="Invasin/intimin cell-adhesion fragments"/>
    <property type="match status" value="12"/>
</dbReference>
<feature type="domain" description="BIG2" evidence="2">
    <location>
        <begin position="915"/>
        <end position="992"/>
    </location>
</feature>
<feature type="domain" description="BIG2" evidence="2">
    <location>
        <begin position="393"/>
        <end position="470"/>
    </location>
</feature>
<dbReference type="PANTHER" id="PTHR23019">
    <property type="entry name" value="NUCLEAR PORE MEMBRANE GLYCOPROTEIN GP210-RELATED"/>
    <property type="match status" value="1"/>
</dbReference>
<dbReference type="PANTHER" id="PTHR23019:SF0">
    <property type="entry name" value="NUCLEAR PORE MEMBRANE GLYCOPROTEIN 210"/>
    <property type="match status" value="1"/>
</dbReference>
<dbReference type="STRING" id="1450648.CLORY_00710"/>
<dbReference type="InterPro" id="IPR003343">
    <property type="entry name" value="Big_2"/>
</dbReference>
<feature type="domain" description="BIG2" evidence="2">
    <location>
        <begin position="565"/>
        <end position="642"/>
    </location>
</feature>
<dbReference type="OrthoDB" id="1938755at2"/>
<dbReference type="Proteomes" id="UP000190080">
    <property type="component" value="Unassembled WGS sequence"/>
</dbReference>
<dbReference type="SMART" id="SM00635">
    <property type="entry name" value="BID_2"/>
    <property type="match status" value="12"/>
</dbReference>
<evidence type="ECO:0000256" key="1">
    <source>
        <dbReference type="SAM" id="Phobius"/>
    </source>
</evidence>
<feature type="domain" description="BIG2" evidence="2">
    <location>
        <begin position="42"/>
        <end position="120"/>
    </location>
</feature>
<comment type="caution">
    <text evidence="3">The sequence shown here is derived from an EMBL/GenBank/DDBJ whole genome shotgun (WGS) entry which is preliminary data.</text>
</comment>
<feature type="domain" description="BIG2" evidence="2">
    <location>
        <begin position="476"/>
        <end position="552"/>
    </location>
</feature>
<feature type="domain" description="BIG2" evidence="2">
    <location>
        <begin position="306"/>
        <end position="383"/>
    </location>
</feature>
<feature type="domain" description="BIG2" evidence="2">
    <location>
        <begin position="831"/>
        <end position="908"/>
    </location>
</feature>
<feature type="domain" description="BIG2" evidence="2">
    <location>
        <begin position="735"/>
        <end position="814"/>
    </location>
</feature>
<feature type="transmembrane region" description="Helical" evidence="1">
    <location>
        <begin position="7"/>
        <end position="28"/>
    </location>
</feature>
<dbReference type="InterPro" id="IPR008964">
    <property type="entry name" value="Invasin/intimin_cell_adhesion"/>
</dbReference>
<dbReference type="EMBL" id="MZGV01000001">
    <property type="protein sequence ID" value="OPJ65071.1"/>
    <property type="molecule type" value="Genomic_DNA"/>
</dbReference>
<feature type="domain" description="BIG2" evidence="2">
    <location>
        <begin position="998"/>
        <end position="1076"/>
    </location>
</feature>
<evidence type="ECO:0000313" key="4">
    <source>
        <dbReference type="Proteomes" id="UP000190080"/>
    </source>
</evidence>
<evidence type="ECO:0000259" key="2">
    <source>
        <dbReference type="SMART" id="SM00635"/>
    </source>
</evidence>
<dbReference type="InterPro" id="IPR045197">
    <property type="entry name" value="NUP210-like"/>
</dbReference>
<feature type="domain" description="BIG2" evidence="2">
    <location>
        <begin position="130"/>
        <end position="207"/>
    </location>
</feature>
<sequence>MYRVKKIIIYFVSIMLIFMQLPVITYAASNKKMKLTSNRNIQARGMDFSSNNLMLTVGGEKGKLYAIVLPDNATNKNVTWTSSNTAVATIDSDGTVTPVSEGVAIISATTVVGGYKDYCIVNVNKAPIVDVTGIKLDKNTARLTVGESIALKAAIEPKNATVQQVRWTSGDEKVAKVDDNGNVTGVSAGMTTILARSADGKYIDLCYIDVREKIDSVNLSKSSLSMKVGDKPVIIGATVAPSTVKNKKVIWKSSNPMAACVDTDGKVYAVSKGTTTITATSDEDDSKQGSCSVEVTDATNSGSDTGVTGITVSPDRKEMYVGDKLTLTASITPENASNKTVTWLSSDASIAKVDDAGNVTAVAKGLAYIIARSADGYHAGFCIVNISEKPIVKVTGVKLSSNQTTITVGDKTSLTASVQPENATDKSVKWSSSDKKILKVNSKGEITGVSIGNAAVVAISKDGNFLDCCFVKVIEKIDSIILDKSSLSFKVGDAPVKLNAAVNPANVKIKDVVWKSSNPIAAYVEPNGVVHPVSAGSTVITATSVEDSTKVANCIVNVSDEHEKSVESVTLDKSTASMNVGDKLSLTPTIKPADAINKNVTWSSSNDAIAKVDSSGNVTAIAKGIAYIIVKTVDSERVAFCIINVNEAPIIKVNSVNLDSNNVTLREGETKTIKAEVVPEKSTVKDIVWSSGDERIAKVDNKGLITAVSTGITAIVARSVDGNHIAICYVNVIEKIDSVSVNPAAVTMKFGDKSVKLEAVFNPSTINNKSVLWTSSNPYVVSVDYDGRLRTEGVGTSTVTATSREDSTKVGSCTVTVIGDGQITPDKPDNSVKGVTISQNNVTLNIGEKAALSANVVPSNAENKQLKWSSTNEAVASVDSNGNVTALSKGYTYVLVKSVDGDHGAFCLVNVNQVAATGITISKTSTRIKVGDSDTIAAQVQPVTASNKNISWQSGDNSIAKIDEKGVITAVSPGMTTIVARAIDGNYIAFCYVTVYENIDSITLDKSNLQLDVKDPSVKLNATVNPSSVIDKKVKWTSSNPMVACVDSDGVVTPVSGGSVTITAASEEDPTKTATCSVQVIVSPTDVIITPSKP</sequence>
<keyword evidence="1" id="KW-0472">Membrane</keyword>
<protein>
    <submittedName>
        <fullName evidence="3">Bacterial Ig-like domain protein</fullName>
    </submittedName>
</protein>
<proteinExistence type="predicted"/>
<keyword evidence="4" id="KW-1185">Reference proteome</keyword>
<feature type="domain" description="BIG2" evidence="2">
    <location>
        <begin position="213"/>
        <end position="292"/>
    </location>
</feature>